<dbReference type="SFLD" id="SFLDG01091">
    <property type="entry name" value="uncharacterized_CHP01210-like"/>
    <property type="match status" value="1"/>
</dbReference>
<dbReference type="SFLD" id="SFLDS00029">
    <property type="entry name" value="Radical_SAM"/>
    <property type="match status" value="1"/>
</dbReference>
<evidence type="ECO:0000256" key="4">
    <source>
        <dbReference type="ARBA" id="ARBA00022723"/>
    </source>
</evidence>
<name>A0A0C5V069_9GAMM</name>
<dbReference type="AlphaFoldDB" id="A0A0C5V069"/>
<dbReference type="InterPro" id="IPR032432">
    <property type="entry name" value="Radical_SAM_C"/>
</dbReference>
<dbReference type="InterPro" id="IPR058240">
    <property type="entry name" value="rSAM_sf"/>
</dbReference>
<evidence type="ECO:0000259" key="7">
    <source>
        <dbReference type="PROSITE" id="PS51918"/>
    </source>
</evidence>
<keyword evidence="4" id="KW-0479">Metal-binding</keyword>
<dbReference type="PATRIC" id="fig|1445510.3.peg.897"/>
<dbReference type="STRING" id="1445510.YC6258_00915"/>
<evidence type="ECO:0000256" key="3">
    <source>
        <dbReference type="ARBA" id="ARBA00022691"/>
    </source>
</evidence>
<dbReference type="SUPFAM" id="SSF102114">
    <property type="entry name" value="Radical SAM enzymes"/>
    <property type="match status" value="1"/>
</dbReference>
<evidence type="ECO:0000256" key="1">
    <source>
        <dbReference type="ARBA" id="ARBA00001966"/>
    </source>
</evidence>
<dbReference type="SFLD" id="SFLDG01086">
    <property type="entry name" value="elongater_protein-like"/>
    <property type="match status" value="1"/>
</dbReference>
<keyword evidence="3" id="KW-0949">S-adenosyl-L-methionine</keyword>
<dbReference type="Proteomes" id="UP000032266">
    <property type="component" value="Chromosome"/>
</dbReference>
<comment type="cofactor">
    <cofactor evidence="1">
        <name>[4Fe-4S] cluster</name>
        <dbReference type="ChEBI" id="CHEBI:49883"/>
    </cofactor>
</comment>
<evidence type="ECO:0000256" key="5">
    <source>
        <dbReference type="ARBA" id="ARBA00023004"/>
    </source>
</evidence>
<evidence type="ECO:0000256" key="6">
    <source>
        <dbReference type="ARBA" id="ARBA00023014"/>
    </source>
</evidence>
<protein>
    <submittedName>
        <fullName evidence="8">Putative Fe-S oxidoreductase</fullName>
    </submittedName>
</protein>
<dbReference type="PROSITE" id="PS51918">
    <property type="entry name" value="RADICAL_SAM"/>
    <property type="match status" value="1"/>
</dbReference>
<keyword evidence="6" id="KW-0411">Iron-sulfur</keyword>
<evidence type="ECO:0000313" key="9">
    <source>
        <dbReference type="Proteomes" id="UP000032266"/>
    </source>
</evidence>
<dbReference type="PANTHER" id="PTHR11135:SF1">
    <property type="entry name" value="PROTEIN YHCC"/>
    <property type="match status" value="1"/>
</dbReference>
<accession>A0A0C5V069</accession>
<dbReference type="InterPro" id="IPR023404">
    <property type="entry name" value="rSAM_horseshoe"/>
</dbReference>
<keyword evidence="5" id="KW-0408">Iron</keyword>
<dbReference type="GO" id="GO:0051539">
    <property type="term" value="F:4 iron, 4 sulfur cluster binding"/>
    <property type="evidence" value="ECO:0007669"/>
    <property type="project" value="UniProtKB-KW"/>
</dbReference>
<dbReference type="CDD" id="cd01335">
    <property type="entry name" value="Radical_SAM"/>
    <property type="match status" value="1"/>
</dbReference>
<dbReference type="PANTHER" id="PTHR11135">
    <property type="entry name" value="HISTONE ACETYLTRANSFERASE-RELATED"/>
    <property type="match status" value="1"/>
</dbReference>
<dbReference type="InterPro" id="IPR039661">
    <property type="entry name" value="ELP3"/>
</dbReference>
<dbReference type="KEGG" id="gsn:YC6258_00915"/>
<keyword evidence="2" id="KW-0004">4Fe-4S</keyword>
<dbReference type="Gene3D" id="3.80.30.20">
    <property type="entry name" value="tm_1862 like domain"/>
    <property type="match status" value="1"/>
</dbReference>
<reference evidence="8 9" key="1">
    <citation type="submission" date="2014-01" db="EMBL/GenBank/DDBJ databases">
        <title>Full genme sequencing of cellulolytic bacterium Gynuella sunshinyii YC6258T gen. nov., sp. nov.</title>
        <authorList>
            <person name="Khan H."/>
            <person name="Chung E.J."/>
            <person name="Chung Y.R."/>
        </authorList>
    </citation>
    <scope>NUCLEOTIDE SEQUENCE [LARGE SCALE GENOMIC DNA]</scope>
    <source>
        <strain evidence="8 9">YC6258</strain>
    </source>
</reference>
<dbReference type="InterPro" id="IPR007197">
    <property type="entry name" value="rSAM"/>
</dbReference>
<sequence length="302" mass="34154">MQLDQYVNTLGRDLKARFGGKIRKLTIDANFTCPNRDGTIGRGGCTFCNVDSFVAAQQQHLSITEQLVMRKQELKHRNIRYLAYFQAYSNTYAETSYLKRMYQQALASEDVVGICVGTRPDCVSDDVIEMLADYQRQGKEVWLELGLQSAHDQTLKRINRGHDFRCYQQTTERARQHNLKVCCHLIVGLPGENQGDYRQTLSQVIATGVDGLKLHPLHVVEGSAMARTWRSGRLQALTLPEYVEAAVDLIQRTPEHIVYHRVSAKARSDSLLAPEWCGDKWSAIVEITRRLALSGAQGSKQI</sequence>
<dbReference type="EMBL" id="CP007142">
    <property type="protein sequence ID" value="AJQ92965.1"/>
    <property type="molecule type" value="Genomic_DNA"/>
</dbReference>
<dbReference type="InterPro" id="IPR005911">
    <property type="entry name" value="YhcC-like"/>
</dbReference>
<gene>
    <name evidence="8" type="ORF">YC6258_00915</name>
</gene>
<feature type="domain" description="Radical SAM core" evidence="7">
    <location>
        <begin position="17"/>
        <end position="261"/>
    </location>
</feature>
<dbReference type="RefSeq" id="WP_044615900.1">
    <property type="nucleotide sequence ID" value="NZ_CP007142.1"/>
</dbReference>
<dbReference type="OrthoDB" id="9801689at2"/>
<dbReference type="GO" id="GO:0046872">
    <property type="term" value="F:metal ion binding"/>
    <property type="evidence" value="ECO:0007669"/>
    <property type="project" value="UniProtKB-KW"/>
</dbReference>
<evidence type="ECO:0000256" key="2">
    <source>
        <dbReference type="ARBA" id="ARBA00022485"/>
    </source>
</evidence>
<proteinExistence type="predicted"/>
<dbReference type="NCBIfam" id="TIGR01212">
    <property type="entry name" value="TIGR01212 family radical SAM protein"/>
    <property type="match status" value="1"/>
</dbReference>
<dbReference type="Pfam" id="PF16199">
    <property type="entry name" value="Radical_SAM_C"/>
    <property type="match status" value="1"/>
</dbReference>
<dbReference type="SMART" id="SM00729">
    <property type="entry name" value="Elp3"/>
    <property type="match status" value="1"/>
</dbReference>
<dbReference type="GO" id="GO:0003824">
    <property type="term" value="F:catalytic activity"/>
    <property type="evidence" value="ECO:0007669"/>
    <property type="project" value="InterPro"/>
</dbReference>
<dbReference type="InterPro" id="IPR006638">
    <property type="entry name" value="Elp3/MiaA/NifB-like_rSAM"/>
</dbReference>
<evidence type="ECO:0000313" key="8">
    <source>
        <dbReference type="EMBL" id="AJQ92965.1"/>
    </source>
</evidence>
<dbReference type="HOGENOM" id="CLU_060920_0_0_6"/>
<dbReference type="Pfam" id="PF04055">
    <property type="entry name" value="Radical_SAM"/>
    <property type="match status" value="1"/>
</dbReference>
<organism evidence="8 9">
    <name type="scientific">Gynuella sunshinyii YC6258</name>
    <dbReference type="NCBI Taxonomy" id="1445510"/>
    <lineage>
        <taxon>Bacteria</taxon>
        <taxon>Pseudomonadati</taxon>
        <taxon>Pseudomonadota</taxon>
        <taxon>Gammaproteobacteria</taxon>
        <taxon>Oceanospirillales</taxon>
        <taxon>Saccharospirillaceae</taxon>
        <taxon>Gynuella</taxon>
    </lineage>
</organism>
<keyword evidence="9" id="KW-1185">Reference proteome</keyword>